<dbReference type="NCBIfam" id="TIGR00254">
    <property type="entry name" value="GGDEF"/>
    <property type="match status" value="1"/>
</dbReference>
<dbReference type="Gene3D" id="3.30.70.270">
    <property type="match status" value="1"/>
</dbReference>
<dbReference type="Pfam" id="PF13487">
    <property type="entry name" value="HD_5"/>
    <property type="match status" value="1"/>
</dbReference>
<feature type="transmembrane region" description="Helical" evidence="1">
    <location>
        <begin position="28"/>
        <end position="45"/>
    </location>
</feature>
<feature type="transmembrane region" description="Helical" evidence="1">
    <location>
        <begin position="121"/>
        <end position="140"/>
    </location>
</feature>
<dbReference type="PANTHER" id="PTHR45138:SF9">
    <property type="entry name" value="DIGUANYLATE CYCLASE DGCM-RELATED"/>
    <property type="match status" value="1"/>
</dbReference>
<dbReference type="InterPro" id="IPR043128">
    <property type="entry name" value="Rev_trsase/Diguanyl_cyclase"/>
</dbReference>
<dbReference type="InterPro" id="IPR050469">
    <property type="entry name" value="Diguanylate_Cyclase"/>
</dbReference>
<feature type="transmembrane region" description="Helical" evidence="1">
    <location>
        <begin position="152"/>
        <end position="175"/>
    </location>
</feature>
<gene>
    <name evidence="4" type="ORF">GCM10010470_33610</name>
</gene>
<evidence type="ECO:0000259" key="2">
    <source>
        <dbReference type="PROSITE" id="PS50887"/>
    </source>
</evidence>
<evidence type="ECO:0000313" key="5">
    <source>
        <dbReference type="Proteomes" id="UP001500979"/>
    </source>
</evidence>
<dbReference type="CDD" id="cd01949">
    <property type="entry name" value="GGDEF"/>
    <property type="match status" value="1"/>
</dbReference>
<protein>
    <recommendedName>
        <fullName evidence="6">Diguanylate cyclase</fullName>
    </recommendedName>
</protein>
<dbReference type="InterPro" id="IPR003607">
    <property type="entry name" value="HD/PDEase_dom"/>
</dbReference>
<sequence>MFYVMFGSALTLVYYALPTGGGWGPARVVVYFAISASAVPAIVLGMRAHRPVPPWPWLFIGISQLIFALADASFYTAHLVFGITTFPFVADVLYICHYPVVVTGLALLIGRRSPRRDLPNLLDAALLAVVAAMLSWLYLIEPYVQAGAPQRVSVASLAYPVLDLVLFAVALRLILSSGRRPTAFFLLAFNLAAFVTADTFYVVQQIGGVYGPGTFLDAVWLSGNIALGAAGLHPTMAALGEPAPHRDMHLASSRVVALAAAALVAPGVLLVQHFRGASHDVPVIAAACAVLFLLTITRLAVMVSQQRRLAVTDVLTGLRTRRYFEASLCRALARCTRPPAVFVIDIDRFKAINDRYGHPAGDGVLVEVATRLRGAARDGDVLARYGGEEFALLAFDVEPEAVPAIAERLRAAVAGAPVRVSDEDRLPVTVSVGAACAGRTTEELIAEADRALYAAKAQGRDRVTVGDPGTDHAAALAYLRSTADQVDGLLSTCPHGRPVGRWARLVCERLGCDRTTAANAELAGRLHDIGKILIPPEVLAKPSALTEAEWGLLRQHPDHGFRLINAVPGLDEIAAIVRQHHERVDGAGYPRGLAGNAIRLEARVISVCDAWATMVSDRPYATPRTPEDAAEQLRLGRGSQFDADVVDAFLALHAEGQIEALWERAAL</sequence>
<feature type="transmembrane region" description="Helical" evidence="1">
    <location>
        <begin position="283"/>
        <end position="301"/>
    </location>
</feature>
<keyword evidence="5" id="KW-1185">Reference proteome</keyword>
<dbReference type="Pfam" id="PF00990">
    <property type="entry name" value="GGDEF"/>
    <property type="match status" value="1"/>
</dbReference>
<evidence type="ECO:0000256" key="1">
    <source>
        <dbReference type="SAM" id="Phobius"/>
    </source>
</evidence>
<feature type="transmembrane region" description="Helical" evidence="1">
    <location>
        <begin position="57"/>
        <end position="76"/>
    </location>
</feature>
<keyword evidence="1" id="KW-0472">Membrane</keyword>
<dbReference type="PROSITE" id="PS51832">
    <property type="entry name" value="HD_GYP"/>
    <property type="match status" value="1"/>
</dbReference>
<dbReference type="CDD" id="cd00077">
    <property type="entry name" value="HDc"/>
    <property type="match status" value="1"/>
</dbReference>
<name>A0ABN3VE15_9PSEU</name>
<dbReference type="SUPFAM" id="SSF109604">
    <property type="entry name" value="HD-domain/PDEase-like"/>
    <property type="match status" value="1"/>
</dbReference>
<dbReference type="PROSITE" id="PS50887">
    <property type="entry name" value="GGDEF"/>
    <property type="match status" value="1"/>
</dbReference>
<accession>A0ABN3VE15</accession>
<feature type="transmembrane region" description="Helical" evidence="1">
    <location>
        <begin position="251"/>
        <end position="271"/>
    </location>
</feature>
<dbReference type="SUPFAM" id="SSF55073">
    <property type="entry name" value="Nucleotide cyclase"/>
    <property type="match status" value="1"/>
</dbReference>
<dbReference type="InterPro" id="IPR037522">
    <property type="entry name" value="HD_GYP_dom"/>
</dbReference>
<evidence type="ECO:0008006" key="6">
    <source>
        <dbReference type="Google" id="ProtNLM"/>
    </source>
</evidence>
<evidence type="ECO:0000313" key="4">
    <source>
        <dbReference type="EMBL" id="GAA2795803.1"/>
    </source>
</evidence>
<proteinExistence type="predicted"/>
<feature type="domain" description="HD-GYP" evidence="3">
    <location>
        <begin position="470"/>
        <end position="665"/>
    </location>
</feature>
<dbReference type="PANTHER" id="PTHR45138">
    <property type="entry name" value="REGULATORY COMPONENTS OF SENSORY TRANSDUCTION SYSTEM"/>
    <property type="match status" value="1"/>
</dbReference>
<keyword evidence="1" id="KW-1133">Transmembrane helix</keyword>
<dbReference type="Gene3D" id="1.10.3210.10">
    <property type="entry name" value="Hypothetical protein af1432"/>
    <property type="match status" value="1"/>
</dbReference>
<comment type="caution">
    <text evidence="4">The sequence shown here is derived from an EMBL/GenBank/DDBJ whole genome shotgun (WGS) entry which is preliminary data.</text>
</comment>
<evidence type="ECO:0000259" key="3">
    <source>
        <dbReference type="PROSITE" id="PS51832"/>
    </source>
</evidence>
<feature type="transmembrane region" description="Helical" evidence="1">
    <location>
        <begin position="88"/>
        <end position="109"/>
    </location>
</feature>
<feature type="transmembrane region" description="Helical" evidence="1">
    <location>
        <begin position="182"/>
        <end position="203"/>
    </location>
</feature>
<feature type="domain" description="GGDEF" evidence="2">
    <location>
        <begin position="337"/>
        <end position="468"/>
    </location>
</feature>
<dbReference type="EMBL" id="BAAAUX010000014">
    <property type="protein sequence ID" value="GAA2795803.1"/>
    <property type="molecule type" value="Genomic_DNA"/>
</dbReference>
<dbReference type="SMART" id="SM00267">
    <property type="entry name" value="GGDEF"/>
    <property type="match status" value="1"/>
</dbReference>
<dbReference type="Proteomes" id="UP001500979">
    <property type="component" value="Unassembled WGS sequence"/>
</dbReference>
<organism evidence="4 5">
    <name type="scientific">Saccharopolyspora taberi</name>
    <dbReference type="NCBI Taxonomy" id="60895"/>
    <lineage>
        <taxon>Bacteria</taxon>
        <taxon>Bacillati</taxon>
        <taxon>Actinomycetota</taxon>
        <taxon>Actinomycetes</taxon>
        <taxon>Pseudonocardiales</taxon>
        <taxon>Pseudonocardiaceae</taxon>
        <taxon>Saccharopolyspora</taxon>
    </lineage>
</organism>
<feature type="transmembrane region" description="Helical" evidence="1">
    <location>
        <begin position="218"/>
        <end position="239"/>
    </location>
</feature>
<dbReference type="InterPro" id="IPR029787">
    <property type="entry name" value="Nucleotide_cyclase"/>
</dbReference>
<reference evidence="4 5" key="1">
    <citation type="journal article" date="2019" name="Int. J. Syst. Evol. Microbiol.">
        <title>The Global Catalogue of Microorganisms (GCM) 10K type strain sequencing project: providing services to taxonomists for standard genome sequencing and annotation.</title>
        <authorList>
            <consortium name="The Broad Institute Genomics Platform"/>
            <consortium name="The Broad Institute Genome Sequencing Center for Infectious Disease"/>
            <person name="Wu L."/>
            <person name="Ma J."/>
        </authorList>
    </citation>
    <scope>NUCLEOTIDE SEQUENCE [LARGE SCALE GENOMIC DNA]</scope>
    <source>
        <strain evidence="4 5">JCM 9383</strain>
    </source>
</reference>
<keyword evidence="1" id="KW-0812">Transmembrane</keyword>
<dbReference type="InterPro" id="IPR000160">
    <property type="entry name" value="GGDEF_dom"/>
</dbReference>